<evidence type="ECO:0000256" key="11">
    <source>
        <dbReference type="ARBA" id="ARBA00023316"/>
    </source>
</evidence>
<dbReference type="InterPro" id="IPR012338">
    <property type="entry name" value="Beta-lactam/transpept-like"/>
</dbReference>
<feature type="active site" description="Acyl-ester intermediate" evidence="13">
    <location>
        <position position="94"/>
    </location>
</feature>
<sequence length="460" mass="50233">MIQLRDAIGYKGENVLNYRHHSLIRRLPVFSKRIIASVALLSVLSTSLLLSSASAAATNAGEPQINGTAAILMDAASGQVLYQFKADDPHPPASMAKMMTEYLVIKAVQAGKITWDQEVATTENAAKQIGSRIFLAEGDKHTVKDLYIAMAVGSANDATAQLAEVVGGTEEEFAKLMNDTAKELGMTHSRFINATGLDRADMPAAYQPTSIDGETEMSARDSAILGYHILKETPEFLDYSKMPNFQFREGENQLIDNWDWMLESNLTSKTKKKFAYKGVDGLKTGHTSRAGNNFTGTALRDGTRLIAVVMGVPGGTNDGKRFLETAKLFDYGFNNFEKKTAVEAKKAVPEHETLKVKKGKSKKVNVITATDVSFLVPKGATVEATVKEVKSETLKAPIEQGAKVGTVTYEYKDPATQEMKSATVDLVAAEEVKKGSWWRLFFRGIGNFFGSLFRGIADLF</sequence>
<accession>A0A398CL97</accession>
<dbReference type="InterPro" id="IPR012907">
    <property type="entry name" value="Peptidase_S11_C"/>
</dbReference>
<keyword evidence="11" id="KW-0961">Cell wall biogenesis/degradation</keyword>
<evidence type="ECO:0000256" key="5">
    <source>
        <dbReference type="ARBA" id="ARBA00022645"/>
    </source>
</evidence>
<dbReference type="SMART" id="SM00936">
    <property type="entry name" value="PBP5_C"/>
    <property type="match status" value="1"/>
</dbReference>
<dbReference type="OrthoDB" id="9791132at2"/>
<evidence type="ECO:0000256" key="13">
    <source>
        <dbReference type="PIRSR" id="PIRSR618044-1"/>
    </source>
</evidence>
<evidence type="ECO:0000313" key="18">
    <source>
        <dbReference type="Proteomes" id="UP000266340"/>
    </source>
</evidence>
<dbReference type="InterPro" id="IPR001967">
    <property type="entry name" value="Peptidase_S11_N"/>
</dbReference>
<dbReference type="SUPFAM" id="SSF69189">
    <property type="entry name" value="Penicillin-binding protein associated domain"/>
    <property type="match status" value="1"/>
</dbReference>
<dbReference type="Gene3D" id="2.60.410.10">
    <property type="entry name" value="D-Ala-D-Ala carboxypeptidase, C-terminal domain"/>
    <property type="match status" value="1"/>
</dbReference>
<dbReference type="GO" id="GO:0071555">
    <property type="term" value="P:cell wall organization"/>
    <property type="evidence" value="ECO:0007669"/>
    <property type="project" value="UniProtKB-KW"/>
</dbReference>
<evidence type="ECO:0000256" key="12">
    <source>
        <dbReference type="ARBA" id="ARBA00034000"/>
    </source>
</evidence>
<dbReference type="Pfam" id="PF07943">
    <property type="entry name" value="PBP5_C"/>
    <property type="match status" value="1"/>
</dbReference>
<dbReference type="EC" id="3.4.16.4" evidence="4"/>
<dbReference type="GO" id="GO:0009002">
    <property type="term" value="F:serine-type D-Ala-D-Ala carboxypeptidase activity"/>
    <property type="evidence" value="ECO:0007669"/>
    <property type="project" value="UniProtKB-EC"/>
</dbReference>
<dbReference type="EMBL" id="QXJM01000040">
    <property type="protein sequence ID" value="RIE01678.1"/>
    <property type="molecule type" value="Genomic_DNA"/>
</dbReference>
<evidence type="ECO:0000256" key="9">
    <source>
        <dbReference type="ARBA" id="ARBA00022960"/>
    </source>
</evidence>
<evidence type="ECO:0000256" key="15">
    <source>
        <dbReference type="RuleBase" id="RU004016"/>
    </source>
</evidence>
<keyword evidence="5 17" id="KW-0121">Carboxypeptidase</keyword>
<evidence type="ECO:0000256" key="10">
    <source>
        <dbReference type="ARBA" id="ARBA00022984"/>
    </source>
</evidence>
<feature type="active site" evidence="13">
    <location>
        <position position="154"/>
    </location>
</feature>
<dbReference type="Gene3D" id="3.40.710.10">
    <property type="entry name" value="DD-peptidase/beta-lactamase superfamily"/>
    <property type="match status" value="1"/>
</dbReference>
<dbReference type="Pfam" id="PF00768">
    <property type="entry name" value="Peptidase_S11"/>
    <property type="match status" value="1"/>
</dbReference>
<evidence type="ECO:0000256" key="6">
    <source>
        <dbReference type="ARBA" id="ARBA00022670"/>
    </source>
</evidence>
<evidence type="ECO:0000313" key="17">
    <source>
        <dbReference type="EMBL" id="RIE01678.1"/>
    </source>
</evidence>
<dbReference type="InterPro" id="IPR015956">
    <property type="entry name" value="Peniciliin-bd_prot_C_sf"/>
</dbReference>
<keyword evidence="10" id="KW-0573">Peptidoglycan synthesis</keyword>
<feature type="domain" description="Peptidase S11 D-Ala-D-Ala carboxypeptidase A C-terminal" evidence="16">
    <location>
        <begin position="336"/>
        <end position="434"/>
    </location>
</feature>
<feature type="active site" description="Proton acceptor" evidence="13">
    <location>
        <position position="97"/>
    </location>
</feature>
<comment type="caution">
    <text evidence="17">The sequence shown here is derived from an EMBL/GenBank/DDBJ whole genome shotgun (WGS) entry which is preliminary data.</text>
</comment>
<dbReference type="UniPathway" id="UPA00219"/>
<comment type="similarity">
    <text evidence="3 15">Belongs to the peptidase S11 family.</text>
</comment>
<dbReference type="InterPro" id="IPR018044">
    <property type="entry name" value="Peptidase_S11"/>
</dbReference>
<evidence type="ECO:0000256" key="3">
    <source>
        <dbReference type="ARBA" id="ARBA00007164"/>
    </source>
</evidence>
<evidence type="ECO:0000256" key="14">
    <source>
        <dbReference type="PIRSR" id="PIRSR618044-2"/>
    </source>
</evidence>
<keyword evidence="7" id="KW-0732">Signal</keyword>
<dbReference type="SUPFAM" id="SSF56601">
    <property type="entry name" value="beta-lactamase/transpeptidase-like"/>
    <property type="match status" value="1"/>
</dbReference>
<dbReference type="AlphaFoldDB" id="A0A398CL97"/>
<reference evidence="17 18" key="1">
    <citation type="submission" date="2018-09" db="EMBL/GenBank/DDBJ databases">
        <title>Cohnella cavernae sp. nov., isolated from a karst cave.</title>
        <authorList>
            <person name="Zhu H."/>
        </authorList>
    </citation>
    <scope>NUCLEOTIDE SEQUENCE [LARGE SCALE GENOMIC DNA]</scope>
    <source>
        <strain evidence="17 18">K2E09-144</strain>
    </source>
</reference>
<name>A0A398CL97_9BACL</name>
<protein>
    <recommendedName>
        <fullName evidence="4">serine-type D-Ala-D-Ala carboxypeptidase</fullName>
        <ecNumber evidence="4">3.4.16.4</ecNumber>
    </recommendedName>
</protein>
<evidence type="ECO:0000256" key="7">
    <source>
        <dbReference type="ARBA" id="ARBA00022729"/>
    </source>
</evidence>
<dbReference type="PANTHER" id="PTHR21581:SF11">
    <property type="entry name" value="D-ALANYL-D-ALANINE CARBOXYPEPTIDASE DACA"/>
    <property type="match status" value="1"/>
</dbReference>
<dbReference type="Proteomes" id="UP000266340">
    <property type="component" value="Unassembled WGS sequence"/>
</dbReference>
<proteinExistence type="inferred from homology"/>
<keyword evidence="18" id="KW-1185">Reference proteome</keyword>
<evidence type="ECO:0000259" key="16">
    <source>
        <dbReference type="SMART" id="SM00936"/>
    </source>
</evidence>
<keyword evidence="9" id="KW-0133">Cell shape</keyword>
<evidence type="ECO:0000256" key="2">
    <source>
        <dbReference type="ARBA" id="ARBA00004752"/>
    </source>
</evidence>
<gene>
    <name evidence="17" type="ORF">D3H35_23365</name>
</gene>
<dbReference type="InterPro" id="IPR037167">
    <property type="entry name" value="Peptidase_S11_C_sf"/>
</dbReference>
<dbReference type="PRINTS" id="PR00725">
    <property type="entry name" value="DADACBPTASE1"/>
</dbReference>
<comment type="catalytic activity">
    <reaction evidence="12">
        <text>Preferential cleavage: (Ac)2-L-Lys-D-Ala-|-D-Ala. Also transpeptidation of peptidyl-alanyl moieties that are N-acyl substituents of D-alanine.</text>
        <dbReference type="EC" id="3.4.16.4"/>
    </reaction>
</comment>
<evidence type="ECO:0000256" key="1">
    <source>
        <dbReference type="ARBA" id="ARBA00003217"/>
    </source>
</evidence>
<keyword evidence="6" id="KW-0645">Protease</keyword>
<dbReference type="GO" id="GO:0006508">
    <property type="term" value="P:proteolysis"/>
    <property type="evidence" value="ECO:0007669"/>
    <property type="project" value="UniProtKB-KW"/>
</dbReference>
<comment type="function">
    <text evidence="1">Removes C-terminal D-alanyl residues from sugar-peptide cell wall precursors.</text>
</comment>
<dbReference type="GO" id="GO:0008360">
    <property type="term" value="P:regulation of cell shape"/>
    <property type="evidence" value="ECO:0007669"/>
    <property type="project" value="UniProtKB-KW"/>
</dbReference>
<dbReference type="PANTHER" id="PTHR21581">
    <property type="entry name" value="D-ALANYL-D-ALANINE CARBOXYPEPTIDASE"/>
    <property type="match status" value="1"/>
</dbReference>
<feature type="binding site" evidence="14">
    <location>
        <position position="283"/>
    </location>
    <ligand>
        <name>substrate</name>
    </ligand>
</feature>
<comment type="pathway">
    <text evidence="2">Cell wall biogenesis; peptidoglycan biosynthesis.</text>
</comment>
<evidence type="ECO:0000256" key="8">
    <source>
        <dbReference type="ARBA" id="ARBA00022801"/>
    </source>
</evidence>
<organism evidence="17 18">
    <name type="scientific">Cohnella faecalis</name>
    <dbReference type="NCBI Taxonomy" id="2315694"/>
    <lineage>
        <taxon>Bacteria</taxon>
        <taxon>Bacillati</taxon>
        <taxon>Bacillota</taxon>
        <taxon>Bacilli</taxon>
        <taxon>Bacillales</taxon>
        <taxon>Paenibacillaceae</taxon>
        <taxon>Cohnella</taxon>
    </lineage>
</organism>
<evidence type="ECO:0000256" key="4">
    <source>
        <dbReference type="ARBA" id="ARBA00012448"/>
    </source>
</evidence>
<dbReference type="GO" id="GO:0009252">
    <property type="term" value="P:peptidoglycan biosynthetic process"/>
    <property type="evidence" value="ECO:0007669"/>
    <property type="project" value="UniProtKB-UniPathway"/>
</dbReference>
<keyword evidence="8" id="KW-0378">Hydrolase</keyword>